<keyword evidence="3" id="KW-1185">Reference proteome</keyword>
<comment type="caution">
    <text evidence="2">The sequence shown here is derived from an EMBL/GenBank/DDBJ whole genome shotgun (WGS) entry which is preliminary data.</text>
</comment>
<sequence>MIGGSSYGLTDRNGREKAVGGSSYGLTDRNGREKAVGGLSNGLTDRNEGEKAVGGSSNGLTGPLSRKWTLFKRNFISIFVVHFLESVWRFIT</sequence>
<evidence type="ECO:0000313" key="2">
    <source>
        <dbReference type="EMBL" id="RED57089.1"/>
    </source>
</evidence>
<accession>A0A3D9I6C6</accession>
<dbReference type="EMBL" id="QRDZ01000037">
    <property type="protein sequence ID" value="RED57089.1"/>
    <property type="molecule type" value="Genomic_DNA"/>
</dbReference>
<proteinExistence type="predicted"/>
<protein>
    <submittedName>
        <fullName evidence="2">Uncharacterized protein</fullName>
    </submittedName>
</protein>
<dbReference type="AlphaFoldDB" id="A0A3D9I6C6"/>
<evidence type="ECO:0000313" key="3">
    <source>
        <dbReference type="Proteomes" id="UP000256977"/>
    </source>
</evidence>
<gene>
    <name evidence="2" type="ORF">DFP98_13781</name>
</gene>
<feature type="region of interest" description="Disordered" evidence="1">
    <location>
        <begin position="1"/>
        <end position="58"/>
    </location>
</feature>
<evidence type="ECO:0000256" key="1">
    <source>
        <dbReference type="SAM" id="MobiDB-lite"/>
    </source>
</evidence>
<name>A0A3D9I6C6_9BACL</name>
<organism evidence="2 3">
    <name type="scientific">Cohnella phaseoli</name>
    <dbReference type="NCBI Taxonomy" id="456490"/>
    <lineage>
        <taxon>Bacteria</taxon>
        <taxon>Bacillati</taxon>
        <taxon>Bacillota</taxon>
        <taxon>Bacilli</taxon>
        <taxon>Bacillales</taxon>
        <taxon>Paenibacillaceae</taxon>
        <taxon>Cohnella</taxon>
    </lineage>
</organism>
<reference evidence="2 3" key="1">
    <citation type="submission" date="2018-07" db="EMBL/GenBank/DDBJ databases">
        <title>Genomic Encyclopedia of Type Strains, Phase III (KMG-III): the genomes of soil and plant-associated and newly described type strains.</title>
        <authorList>
            <person name="Whitman W."/>
        </authorList>
    </citation>
    <scope>NUCLEOTIDE SEQUENCE [LARGE SCALE GENOMIC DNA]</scope>
    <source>
        <strain evidence="2 3">CECT 7287</strain>
    </source>
</reference>
<feature type="non-terminal residue" evidence="2">
    <location>
        <position position="92"/>
    </location>
</feature>
<dbReference type="Proteomes" id="UP000256977">
    <property type="component" value="Unassembled WGS sequence"/>
</dbReference>